<accession>A0A0A8YCM3</accession>
<evidence type="ECO:0000313" key="1">
    <source>
        <dbReference type="EMBL" id="JAD23786.1"/>
    </source>
</evidence>
<dbReference type="EMBL" id="GBRH01274109">
    <property type="protein sequence ID" value="JAD23786.1"/>
    <property type="molecule type" value="Transcribed_RNA"/>
</dbReference>
<name>A0A0A8YCM3_ARUDO</name>
<reference evidence="1" key="1">
    <citation type="submission" date="2014-09" db="EMBL/GenBank/DDBJ databases">
        <authorList>
            <person name="Magalhaes I.L.F."/>
            <person name="Oliveira U."/>
            <person name="Santos F.R."/>
            <person name="Vidigal T.H.D.A."/>
            <person name="Brescovit A.D."/>
            <person name="Santos A.J."/>
        </authorList>
    </citation>
    <scope>NUCLEOTIDE SEQUENCE</scope>
    <source>
        <tissue evidence="1">Shoot tissue taken approximately 20 cm above the soil surface</tissue>
    </source>
</reference>
<organism evidence="1">
    <name type="scientific">Arundo donax</name>
    <name type="common">Giant reed</name>
    <name type="synonym">Donax arundinaceus</name>
    <dbReference type="NCBI Taxonomy" id="35708"/>
    <lineage>
        <taxon>Eukaryota</taxon>
        <taxon>Viridiplantae</taxon>
        <taxon>Streptophyta</taxon>
        <taxon>Embryophyta</taxon>
        <taxon>Tracheophyta</taxon>
        <taxon>Spermatophyta</taxon>
        <taxon>Magnoliopsida</taxon>
        <taxon>Liliopsida</taxon>
        <taxon>Poales</taxon>
        <taxon>Poaceae</taxon>
        <taxon>PACMAD clade</taxon>
        <taxon>Arundinoideae</taxon>
        <taxon>Arundineae</taxon>
        <taxon>Arundo</taxon>
    </lineage>
</organism>
<proteinExistence type="predicted"/>
<reference evidence="1" key="2">
    <citation type="journal article" date="2015" name="Data Brief">
        <title>Shoot transcriptome of the giant reed, Arundo donax.</title>
        <authorList>
            <person name="Barrero R.A."/>
            <person name="Guerrero F.D."/>
            <person name="Moolhuijzen P."/>
            <person name="Goolsby J.A."/>
            <person name="Tidwell J."/>
            <person name="Bellgard S.E."/>
            <person name="Bellgard M.I."/>
        </authorList>
    </citation>
    <scope>NUCLEOTIDE SEQUENCE</scope>
    <source>
        <tissue evidence="1">Shoot tissue taken approximately 20 cm above the soil surface</tissue>
    </source>
</reference>
<sequence length="24" mass="2752">MVFNSEFALFLSLRLFFTNGSVVL</sequence>
<dbReference type="AlphaFoldDB" id="A0A0A8YCM3"/>
<protein>
    <submittedName>
        <fullName evidence="1">Uncharacterized protein</fullName>
    </submittedName>
</protein>